<feature type="transmembrane region" description="Helical" evidence="7">
    <location>
        <begin position="227"/>
        <end position="248"/>
    </location>
</feature>
<feature type="region of interest" description="Disordered" evidence="6">
    <location>
        <begin position="316"/>
        <end position="417"/>
    </location>
</feature>
<evidence type="ECO:0000256" key="4">
    <source>
        <dbReference type="ARBA" id="ARBA00022989"/>
    </source>
</evidence>
<feature type="compositionally biased region" description="Polar residues" evidence="6">
    <location>
        <begin position="316"/>
        <end position="329"/>
    </location>
</feature>
<dbReference type="RefSeq" id="WP_379874675.1">
    <property type="nucleotide sequence ID" value="NZ_JBHUIP010000003.1"/>
</dbReference>
<protein>
    <submittedName>
        <fullName evidence="8">Type IV secretion system protein</fullName>
    </submittedName>
</protein>
<gene>
    <name evidence="8" type="ORF">ACFSM5_02590</name>
</gene>
<comment type="subcellular location">
    <subcellularLocation>
        <location evidence="1">Membrane</location>
        <topology evidence="1">Multi-pass membrane protein</topology>
    </subcellularLocation>
</comment>
<feature type="transmembrane region" description="Helical" evidence="7">
    <location>
        <begin position="31"/>
        <end position="52"/>
    </location>
</feature>
<dbReference type="InterPro" id="IPR007688">
    <property type="entry name" value="Conjugal_tfr_TrbL/VirB6"/>
</dbReference>
<dbReference type="Pfam" id="PF04610">
    <property type="entry name" value="TrbL"/>
    <property type="match status" value="1"/>
</dbReference>
<sequence length="417" mass="42710">MAFDPERLTLFSDGILGTASSFIGTAQQAGLSLLGLFAVLDLVLFGLAVALGQRNLLAKGIWKLLLIGVVLLLVRDGGYLIDILFDSALYLAKGNRTLLPDPVGLMAVGITGSLDLMRLSADSGQQLLGASMSLSGLAIAMVVTFGLAAGALLYQLAAFHVTAGVALVMLPIGLFSPGRALLGRAGRGLLTATVRLAIVTLICLPLPPLLDAMMEPLTRQGALDMPLAQLCLGLCLLVLLLGLPRAALSVIGDFSGLGETPATASTSIKTALPPSTAPAPRGSLQAAALVPQGSSLPAERLTAAATLVGTSSRASGALLSSTRDPATTASPPPIGEGQRSSVNLGPSAPGLTRGEDSRRTSLDRNAQQAPQAATNIERLVSDALRRSLGGTDGTSRGYRAIAAGARTEDEKDPRNED</sequence>
<evidence type="ECO:0000256" key="1">
    <source>
        <dbReference type="ARBA" id="ARBA00004141"/>
    </source>
</evidence>
<keyword evidence="3 7" id="KW-0812">Transmembrane</keyword>
<evidence type="ECO:0000256" key="6">
    <source>
        <dbReference type="SAM" id="MobiDB-lite"/>
    </source>
</evidence>
<keyword evidence="5 7" id="KW-0472">Membrane</keyword>
<organism evidence="8 9">
    <name type="scientific">Lacibacterium aquatile</name>
    <dbReference type="NCBI Taxonomy" id="1168082"/>
    <lineage>
        <taxon>Bacteria</taxon>
        <taxon>Pseudomonadati</taxon>
        <taxon>Pseudomonadota</taxon>
        <taxon>Alphaproteobacteria</taxon>
        <taxon>Rhodospirillales</taxon>
        <taxon>Rhodospirillaceae</taxon>
    </lineage>
</organism>
<evidence type="ECO:0000313" key="8">
    <source>
        <dbReference type="EMBL" id="MFD2261759.1"/>
    </source>
</evidence>
<comment type="similarity">
    <text evidence="2">Belongs to the TrbL/VirB6 family.</text>
</comment>
<reference evidence="9" key="1">
    <citation type="journal article" date="2019" name="Int. J. Syst. Evol. Microbiol.">
        <title>The Global Catalogue of Microorganisms (GCM) 10K type strain sequencing project: providing services to taxonomists for standard genome sequencing and annotation.</title>
        <authorList>
            <consortium name="The Broad Institute Genomics Platform"/>
            <consortium name="The Broad Institute Genome Sequencing Center for Infectious Disease"/>
            <person name="Wu L."/>
            <person name="Ma J."/>
        </authorList>
    </citation>
    <scope>NUCLEOTIDE SEQUENCE [LARGE SCALE GENOMIC DNA]</scope>
    <source>
        <strain evidence="9">CGMCC 1.19062</strain>
    </source>
</reference>
<feature type="transmembrane region" description="Helical" evidence="7">
    <location>
        <begin position="128"/>
        <end position="151"/>
    </location>
</feature>
<feature type="compositionally biased region" description="Basic and acidic residues" evidence="6">
    <location>
        <begin position="406"/>
        <end position="417"/>
    </location>
</feature>
<evidence type="ECO:0000256" key="5">
    <source>
        <dbReference type="ARBA" id="ARBA00023136"/>
    </source>
</evidence>
<evidence type="ECO:0000256" key="2">
    <source>
        <dbReference type="ARBA" id="ARBA00007802"/>
    </source>
</evidence>
<evidence type="ECO:0000256" key="3">
    <source>
        <dbReference type="ARBA" id="ARBA00022692"/>
    </source>
</evidence>
<feature type="transmembrane region" description="Helical" evidence="7">
    <location>
        <begin position="97"/>
        <end position="116"/>
    </location>
</feature>
<feature type="transmembrane region" description="Helical" evidence="7">
    <location>
        <begin position="188"/>
        <end position="207"/>
    </location>
</feature>
<keyword evidence="9" id="KW-1185">Reference proteome</keyword>
<evidence type="ECO:0000256" key="7">
    <source>
        <dbReference type="SAM" id="Phobius"/>
    </source>
</evidence>
<feature type="transmembrane region" description="Helical" evidence="7">
    <location>
        <begin position="64"/>
        <end position="85"/>
    </location>
</feature>
<proteinExistence type="inferred from homology"/>
<feature type="compositionally biased region" description="Basic and acidic residues" evidence="6">
    <location>
        <begin position="353"/>
        <end position="362"/>
    </location>
</feature>
<name>A0ABW5DMR2_9PROT</name>
<evidence type="ECO:0000313" key="9">
    <source>
        <dbReference type="Proteomes" id="UP001597295"/>
    </source>
</evidence>
<feature type="compositionally biased region" description="Polar residues" evidence="6">
    <location>
        <begin position="363"/>
        <end position="374"/>
    </location>
</feature>
<dbReference type="Proteomes" id="UP001597295">
    <property type="component" value="Unassembled WGS sequence"/>
</dbReference>
<dbReference type="EMBL" id="JBHUIP010000003">
    <property type="protein sequence ID" value="MFD2261759.1"/>
    <property type="molecule type" value="Genomic_DNA"/>
</dbReference>
<keyword evidence="4 7" id="KW-1133">Transmembrane helix</keyword>
<comment type="caution">
    <text evidence="8">The sequence shown here is derived from an EMBL/GenBank/DDBJ whole genome shotgun (WGS) entry which is preliminary data.</text>
</comment>
<accession>A0ABW5DMR2</accession>
<feature type="transmembrane region" description="Helical" evidence="7">
    <location>
        <begin position="157"/>
        <end position="176"/>
    </location>
</feature>